<accession>A0A431VS77</accession>
<sequence length="160" mass="17452">MYEAISLAKVHRLPTGTRILTVGEWEGQGPQATLRTVTGELALQLPGGTLPRSQGRGEFSGVLRVGPSGHWLEVEHLKVLGQPGQVYRDRASTPQPATGPFTGMLRVFRYGQTLWGQCAAQRVYLLNWPSGQGGLFYIEGQLRPGSPLHLQVHEAEPLCA</sequence>
<comment type="caution">
    <text evidence="1">The sequence shown here is derived from an EMBL/GenBank/DDBJ whole genome shotgun (WGS) entry which is preliminary data.</text>
</comment>
<proteinExistence type="predicted"/>
<reference evidence="1 2" key="1">
    <citation type="submission" date="2018-12" db="EMBL/GenBank/DDBJ databases">
        <title>Deinococcus radiophilus ATCC 27603 genome sequencing and assembly.</title>
        <authorList>
            <person name="Maclea K.S."/>
            <person name="Maynard C.R."/>
        </authorList>
    </citation>
    <scope>NUCLEOTIDE SEQUENCE [LARGE SCALE GENOMIC DNA]</scope>
    <source>
        <strain evidence="1 2">ATCC 27603</strain>
    </source>
</reference>
<evidence type="ECO:0000313" key="2">
    <source>
        <dbReference type="Proteomes" id="UP000277766"/>
    </source>
</evidence>
<dbReference type="EMBL" id="RXPE01000019">
    <property type="protein sequence ID" value="RTR25999.1"/>
    <property type="molecule type" value="Genomic_DNA"/>
</dbReference>
<name>A0A431VS77_9DEIO</name>
<keyword evidence="2" id="KW-1185">Reference proteome</keyword>
<protein>
    <submittedName>
        <fullName evidence="1">Uncharacterized protein</fullName>
    </submittedName>
</protein>
<organism evidence="1 2">
    <name type="scientific">Deinococcus radiophilus</name>
    <dbReference type="NCBI Taxonomy" id="32062"/>
    <lineage>
        <taxon>Bacteria</taxon>
        <taxon>Thermotogati</taxon>
        <taxon>Deinococcota</taxon>
        <taxon>Deinococci</taxon>
        <taxon>Deinococcales</taxon>
        <taxon>Deinococcaceae</taxon>
        <taxon>Deinococcus</taxon>
    </lineage>
</organism>
<gene>
    <name evidence="1" type="ORF">EJ104_09095</name>
</gene>
<dbReference type="RefSeq" id="WP_126352414.1">
    <property type="nucleotide sequence ID" value="NZ_CP086382.1"/>
</dbReference>
<dbReference type="Proteomes" id="UP000277766">
    <property type="component" value="Unassembled WGS sequence"/>
</dbReference>
<dbReference type="AlphaFoldDB" id="A0A431VS77"/>
<evidence type="ECO:0000313" key="1">
    <source>
        <dbReference type="EMBL" id="RTR25999.1"/>
    </source>
</evidence>